<dbReference type="SMART" id="SM00878">
    <property type="entry name" value="Biotin_carb_C"/>
    <property type="match status" value="1"/>
</dbReference>
<dbReference type="GO" id="GO:0016874">
    <property type="term" value="F:ligase activity"/>
    <property type="evidence" value="ECO:0007669"/>
    <property type="project" value="UniProtKB-KW"/>
</dbReference>
<dbReference type="Gene3D" id="3.30.470.20">
    <property type="entry name" value="ATP-grasp fold, B domain"/>
    <property type="match status" value="1"/>
</dbReference>
<proteinExistence type="predicted"/>
<feature type="domain" description="Biotin carboxylation" evidence="7">
    <location>
        <begin position="2"/>
        <end position="444"/>
    </location>
</feature>
<feature type="domain" description="ATP-grasp" evidence="6">
    <location>
        <begin position="118"/>
        <end position="315"/>
    </location>
</feature>
<dbReference type="InterPro" id="IPR005479">
    <property type="entry name" value="CPAse_ATP-bd"/>
</dbReference>
<dbReference type="PROSITE" id="PS00866">
    <property type="entry name" value="CPSASE_1"/>
    <property type="match status" value="1"/>
</dbReference>
<evidence type="ECO:0000256" key="2">
    <source>
        <dbReference type="ARBA" id="ARBA00022741"/>
    </source>
</evidence>
<dbReference type="SUPFAM" id="SSF51246">
    <property type="entry name" value="Rudiment single hybrid motif"/>
    <property type="match status" value="1"/>
</dbReference>
<accession>A0AAJ5N8M6</accession>
<protein>
    <recommendedName>
        <fullName evidence="10">Biotin carboxylase</fullName>
    </recommendedName>
</protein>
<name>A0AAJ5N8M6_9BURK</name>
<dbReference type="Pfam" id="PF02786">
    <property type="entry name" value="CPSase_L_D2"/>
    <property type="match status" value="1"/>
</dbReference>
<dbReference type="PROSITE" id="PS50979">
    <property type="entry name" value="BC"/>
    <property type="match status" value="1"/>
</dbReference>
<dbReference type="InterPro" id="IPR005482">
    <property type="entry name" value="Biotin_COase_C"/>
</dbReference>
<gene>
    <name evidence="8" type="primary">accA1_2</name>
    <name evidence="8" type="ORF">BSTAB16_4143</name>
</gene>
<dbReference type="PROSITE" id="PS00867">
    <property type="entry name" value="CPSASE_2"/>
    <property type="match status" value="1"/>
</dbReference>
<dbReference type="RefSeq" id="WP_122169631.1">
    <property type="nucleotide sequence ID" value="NZ_LR025743.1"/>
</dbReference>
<dbReference type="EMBL" id="LR025743">
    <property type="protein sequence ID" value="VBB13957.1"/>
    <property type="molecule type" value="Genomic_DNA"/>
</dbReference>
<keyword evidence="4" id="KW-0092">Biotin</keyword>
<dbReference type="SUPFAM" id="SSF52440">
    <property type="entry name" value="PreATP-grasp domain"/>
    <property type="match status" value="1"/>
</dbReference>
<dbReference type="PROSITE" id="PS50975">
    <property type="entry name" value="ATP_GRASP"/>
    <property type="match status" value="1"/>
</dbReference>
<dbReference type="InterPro" id="IPR011054">
    <property type="entry name" value="Rudment_hybrid_motif"/>
</dbReference>
<dbReference type="InterPro" id="IPR011761">
    <property type="entry name" value="ATP-grasp"/>
</dbReference>
<dbReference type="InterPro" id="IPR005481">
    <property type="entry name" value="BC-like_N"/>
</dbReference>
<sequence length="499" mass="53519">MTIRRVLLCCRGEIALRFIRTCRTMGIETVALFTDDDEHGAFVLAADSAFRIDAWDPASLIDTIASVAAMVGADAVAPGYGPLAENADFAAVCLAHRLTFVGPHVDAIRCTGDKIAARAAALRAGVPIVPGATVAGDTHAAAATAADIGFPILIKAALGGGGRGIRVVQGPEQFESALAEVRHEAQLAFGSDTVYLERFLGEHVRHIEVQVLGDRHGNLVHLGTRECSVQRRRQKIVEEAPAPALSDALRDRLHEAALNVAVEVGYDSAGTVEFLVDPDERFYFIEMNARIQVEHPVSEAITGIDIVEQMLRAAAGEQLGFTQQHIRFSGNALEFRVCAEDAHAGFLPTGGTVTYYRVPEGPGIRIDAGVHAGARQSSRFDSLCLKLIVSGATRDSALGRAQDALGELVIAGFSTNLPFHRWLLTHLPFRLGRYDLSIASDFPVAQGVPPDMARVLHALAAVALHLDTAAPVPVRERTIADTGSLSPWVIQNGQRPWLR</sequence>
<dbReference type="Pfam" id="PF02785">
    <property type="entry name" value="Biotin_carb_C"/>
    <property type="match status" value="1"/>
</dbReference>
<dbReference type="SUPFAM" id="SSF56059">
    <property type="entry name" value="Glutathione synthetase ATP-binding domain-like"/>
    <property type="match status" value="1"/>
</dbReference>
<keyword evidence="3 5" id="KW-0067">ATP-binding</keyword>
<evidence type="ECO:0000256" key="3">
    <source>
        <dbReference type="ARBA" id="ARBA00022840"/>
    </source>
</evidence>
<evidence type="ECO:0000259" key="6">
    <source>
        <dbReference type="PROSITE" id="PS50975"/>
    </source>
</evidence>
<reference evidence="8 9" key="1">
    <citation type="submission" date="2017-11" db="EMBL/GenBank/DDBJ databases">
        <authorList>
            <person name="Seth-Smith MB H."/>
        </authorList>
    </citation>
    <scope>NUCLEOTIDE SEQUENCE [LARGE SCALE GENOMIC DNA]</scope>
    <source>
        <strain evidence="8">E</strain>
    </source>
</reference>
<keyword evidence="9" id="KW-1185">Reference proteome</keyword>
<dbReference type="Pfam" id="PF00289">
    <property type="entry name" value="Biotin_carb_N"/>
    <property type="match status" value="1"/>
</dbReference>
<dbReference type="InterPro" id="IPR050856">
    <property type="entry name" value="Biotin_carboxylase_complex"/>
</dbReference>
<evidence type="ECO:0000259" key="7">
    <source>
        <dbReference type="PROSITE" id="PS50979"/>
    </source>
</evidence>
<evidence type="ECO:0000256" key="4">
    <source>
        <dbReference type="ARBA" id="ARBA00023267"/>
    </source>
</evidence>
<dbReference type="PANTHER" id="PTHR18866">
    <property type="entry name" value="CARBOXYLASE:PYRUVATE/ACETYL-COA/PROPIONYL-COA CARBOXYLASE"/>
    <property type="match status" value="1"/>
</dbReference>
<evidence type="ECO:0000313" key="8">
    <source>
        <dbReference type="EMBL" id="VBB13957.1"/>
    </source>
</evidence>
<evidence type="ECO:0000313" key="9">
    <source>
        <dbReference type="Proteomes" id="UP000268684"/>
    </source>
</evidence>
<dbReference type="InterPro" id="IPR011764">
    <property type="entry name" value="Biotin_carboxylation_dom"/>
</dbReference>
<dbReference type="PANTHER" id="PTHR18866:SF33">
    <property type="entry name" value="METHYLCROTONOYL-COA CARBOXYLASE SUBUNIT ALPHA, MITOCHONDRIAL-RELATED"/>
    <property type="match status" value="1"/>
</dbReference>
<dbReference type="InterPro" id="IPR016185">
    <property type="entry name" value="PreATP-grasp_dom_sf"/>
</dbReference>
<keyword evidence="2 5" id="KW-0547">Nucleotide-binding</keyword>
<keyword evidence="1" id="KW-0436">Ligase</keyword>
<dbReference type="FunFam" id="3.30.1490.20:FF:000003">
    <property type="entry name" value="acetyl-CoA carboxylase isoform X1"/>
    <property type="match status" value="1"/>
</dbReference>
<organism evidence="8 9">
    <name type="scientific">Burkholderia stabilis</name>
    <dbReference type="NCBI Taxonomy" id="95485"/>
    <lineage>
        <taxon>Bacteria</taxon>
        <taxon>Pseudomonadati</taxon>
        <taxon>Pseudomonadota</taxon>
        <taxon>Betaproteobacteria</taxon>
        <taxon>Burkholderiales</taxon>
        <taxon>Burkholderiaceae</taxon>
        <taxon>Burkholderia</taxon>
        <taxon>Burkholderia cepacia complex</taxon>
    </lineage>
</organism>
<evidence type="ECO:0008006" key="10">
    <source>
        <dbReference type="Google" id="ProtNLM"/>
    </source>
</evidence>
<dbReference type="AlphaFoldDB" id="A0AAJ5N8M6"/>
<dbReference type="Proteomes" id="UP000268684">
    <property type="component" value="Chromosome II"/>
</dbReference>
<dbReference type="GeneID" id="71056583"/>
<evidence type="ECO:0000256" key="5">
    <source>
        <dbReference type="PROSITE-ProRule" id="PRU00409"/>
    </source>
</evidence>
<dbReference type="GO" id="GO:0046872">
    <property type="term" value="F:metal ion binding"/>
    <property type="evidence" value="ECO:0007669"/>
    <property type="project" value="InterPro"/>
</dbReference>
<evidence type="ECO:0000256" key="1">
    <source>
        <dbReference type="ARBA" id="ARBA00022598"/>
    </source>
</evidence>
<dbReference type="GO" id="GO:0005524">
    <property type="term" value="F:ATP binding"/>
    <property type="evidence" value="ECO:0007669"/>
    <property type="project" value="UniProtKB-UniRule"/>
</dbReference>